<dbReference type="GeneID" id="78276158"/>
<organism evidence="1 2">
    <name type="scientific">Dubosiella newyorkensis</name>
    <dbReference type="NCBI Taxonomy" id="1862672"/>
    <lineage>
        <taxon>Bacteria</taxon>
        <taxon>Bacillati</taxon>
        <taxon>Bacillota</taxon>
        <taxon>Erysipelotrichia</taxon>
        <taxon>Erysipelotrichales</taxon>
        <taxon>Erysipelotrichaceae</taxon>
        <taxon>Dubosiella</taxon>
    </lineage>
</organism>
<dbReference type="OrthoDB" id="1767481at2"/>
<proteinExistence type="predicted"/>
<evidence type="ECO:0000313" key="2">
    <source>
        <dbReference type="Proteomes" id="UP000186705"/>
    </source>
</evidence>
<dbReference type="Proteomes" id="UP000186705">
    <property type="component" value="Unassembled WGS sequence"/>
</dbReference>
<protein>
    <submittedName>
        <fullName evidence="1">Uncharacterized protein</fullName>
    </submittedName>
</protein>
<accession>A0A1U7NKR3</accession>
<dbReference type="AlphaFoldDB" id="A0A1U7NKR3"/>
<keyword evidence="2" id="KW-1185">Reference proteome</keyword>
<sequence length="355" mass="41148">MSVVTNIREFWERFEDEQSDLQNALKTKNYDLINEIVQGLNEEVNAISGCSFFVEDVSEDFEMTFDPGPNKTSQYLAQRLKKMAPDNVKALWRINASLQPLSQKAIEASVQIKDQVYSLVDFYVFYTVDSSSQTIQTKVYCPGYSLIENDEYTKEMSMYLLELAIGQTYYEAYISLVEPLTQPEADNPNFCSLVDFYTKIQDIVEKDHWKEYASPLDIYSIYEPNQDFAHDALRKDMKIIFTTHPLLVEETLGEKNDVLLDLKAKDGDYGYIYYVNPFQGKDNALFRQELSKQLDETMSKLNLGKVIGGAMGKSFSYIDWIIFDLEGFEKAFEQIKKKLDPKVELHFQTFQETMN</sequence>
<dbReference type="EMBL" id="MPKA01000090">
    <property type="protein sequence ID" value="OLU45002.1"/>
    <property type="molecule type" value="Genomic_DNA"/>
</dbReference>
<dbReference type="STRING" id="1862672.BO225_09415"/>
<reference evidence="1 2" key="1">
    <citation type="submission" date="2016-11" db="EMBL/GenBank/DDBJ databases">
        <title>Description of two novel members of the family Erysipelotrichaceae: Ileibacterium lipovorans gen. nov., sp. nov. and Dubosiella newyorkensis, gen. nov., sp. nov.</title>
        <authorList>
            <person name="Cox L.M."/>
            <person name="Sohn J."/>
            <person name="Tyrrell K.L."/>
            <person name="Citron D.M."/>
            <person name="Lawson P.A."/>
            <person name="Patel N.B."/>
            <person name="Iizumi T."/>
            <person name="Perez-Perez G.I."/>
            <person name="Goldstein E.J."/>
            <person name="Blaser M.J."/>
        </authorList>
    </citation>
    <scope>NUCLEOTIDE SEQUENCE [LARGE SCALE GENOMIC DNA]</scope>
    <source>
        <strain evidence="1 2">NYU-BL-A4</strain>
    </source>
</reference>
<evidence type="ECO:0000313" key="1">
    <source>
        <dbReference type="EMBL" id="OLU45002.1"/>
    </source>
</evidence>
<comment type="caution">
    <text evidence="1">The sequence shown here is derived from an EMBL/GenBank/DDBJ whole genome shotgun (WGS) entry which is preliminary data.</text>
</comment>
<dbReference type="RefSeq" id="WP_076342007.1">
    <property type="nucleotide sequence ID" value="NZ_JBCLSV010000030.1"/>
</dbReference>
<gene>
    <name evidence="1" type="ORF">BO225_09415</name>
</gene>
<name>A0A1U7NKR3_9FIRM</name>